<evidence type="ECO:0000313" key="2">
    <source>
        <dbReference type="RefSeq" id="XP_073807853.1"/>
    </source>
</evidence>
<keyword evidence="1" id="KW-1185">Reference proteome</keyword>
<reference evidence="2" key="1">
    <citation type="submission" date="2025-08" db="UniProtKB">
        <authorList>
            <consortium name="RefSeq"/>
        </authorList>
    </citation>
    <scope>IDENTIFICATION</scope>
    <source>
        <strain evidence="2">Tuebingen</strain>
        <tissue evidence="2">Fibroblasts and whole tissue</tissue>
    </source>
</reference>
<gene>
    <name evidence="2" type="primary">LOC141385711</name>
</gene>
<organism evidence="1 2">
    <name type="scientific">Danio rerio</name>
    <name type="common">Zebrafish</name>
    <name type="synonym">Brachydanio rerio</name>
    <dbReference type="NCBI Taxonomy" id="7955"/>
    <lineage>
        <taxon>Eukaryota</taxon>
        <taxon>Metazoa</taxon>
        <taxon>Chordata</taxon>
        <taxon>Craniata</taxon>
        <taxon>Vertebrata</taxon>
        <taxon>Euteleostomi</taxon>
        <taxon>Actinopterygii</taxon>
        <taxon>Neopterygii</taxon>
        <taxon>Teleostei</taxon>
        <taxon>Ostariophysi</taxon>
        <taxon>Cypriniformes</taxon>
        <taxon>Danionidae</taxon>
        <taxon>Danioninae</taxon>
        <taxon>Danio</taxon>
    </lineage>
</organism>
<name>A0AC58JMY7_DANRE</name>
<evidence type="ECO:0000313" key="1">
    <source>
        <dbReference type="Proteomes" id="UP000000437"/>
    </source>
</evidence>
<accession>A0AC58JMY7</accession>
<sequence length="316" mass="35597">MNSSNVTSEICPIRPQHISIPVLYCLVFLVGFLLNVFSLWVFTCRTSEWKSGTVLQFHLAVCDVIICPMAPFMAVYYHTSNWLFGRALCRLKIALIISHISSSILFLTSISIHRYVAVVRFNRDSYMNQKDFVQKLCIAIWVVALTKGTALAAILDTSIVNNHTLCLSFHQGQYIDIYIMVNFIIVIPALLLAFTVSAICYSLVVRSMSRLDTSHDSGRAIKSKSRKMVAVCLAIFVICFTPMNVVRSFGLVVKKYFPHECSLLSGVETAYYATWILTGANCCLDPIIYCFSSKKFSKNFLISHISMRLQTARDSS</sequence>
<proteinExistence type="predicted"/>
<protein>
    <submittedName>
        <fullName evidence="2">P2Y purinoceptor 2-like</fullName>
    </submittedName>
</protein>
<dbReference type="RefSeq" id="XP_073807853.1">
    <property type="nucleotide sequence ID" value="XM_073951752.1"/>
</dbReference>
<dbReference type="Proteomes" id="UP000000437">
    <property type="component" value="Chromosome 5"/>
</dbReference>